<gene>
    <name evidence="1" type="ORF">GGR23_003011</name>
</gene>
<reference evidence="1 2" key="1">
    <citation type="submission" date="2020-08" db="EMBL/GenBank/DDBJ databases">
        <title>Genomic Encyclopedia of Type Strains, Phase IV (KMG-IV): sequencing the most valuable type-strain genomes for metagenomic binning, comparative biology and taxonomic classification.</title>
        <authorList>
            <person name="Goeker M."/>
        </authorList>
    </citation>
    <scope>NUCLEOTIDE SEQUENCE [LARGE SCALE GENOMIC DNA]</scope>
    <source>
        <strain evidence="1 2">DSM 29853</strain>
    </source>
</reference>
<proteinExistence type="predicted"/>
<name>A0A7W6J6Q7_9HYPH</name>
<accession>A0A7W6J6Q7</accession>
<organism evidence="1 2">
    <name type="scientific">Gellertiella hungarica</name>
    <dbReference type="NCBI Taxonomy" id="1572859"/>
    <lineage>
        <taxon>Bacteria</taxon>
        <taxon>Pseudomonadati</taxon>
        <taxon>Pseudomonadota</taxon>
        <taxon>Alphaproteobacteria</taxon>
        <taxon>Hyphomicrobiales</taxon>
        <taxon>Rhizobiaceae</taxon>
        <taxon>Gellertiella</taxon>
    </lineage>
</organism>
<dbReference type="Proteomes" id="UP000528286">
    <property type="component" value="Unassembled WGS sequence"/>
</dbReference>
<evidence type="ECO:0000313" key="2">
    <source>
        <dbReference type="Proteomes" id="UP000528286"/>
    </source>
</evidence>
<protein>
    <submittedName>
        <fullName evidence="1">Uncharacterized protein</fullName>
    </submittedName>
</protein>
<evidence type="ECO:0000313" key="1">
    <source>
        <dbReference type="EMBL" id="MBB4065803.1"/>
    </source>
</evidence>
<dbReference type="EMBL" id="JACIEZ010000006">
    <property type="protein sequence ID" value="MBB4065803.1"/>
    <property type="molecule type" value="Genomic_DNA"/>
</dbReference>
<comment type="caution">
    <text evidence="1">The sequence shown here is derived from an EMBL/GenBank/DDBJ whole genome shotgun (WGS) entry which is preliminary data.</text>
</comment>
<keyword evidence="2" id="KW-1185">Reference proteome</keyword>
<dbReference type="AlphaFoldDB" id="A0A7W6J6Q7"/>
<sequence>MGASHHVEFADVHPSLSLHGVSFAAPHPLCPCRDISPSRGEIDIAVFDFLKQ</sequence>